<evidence type="ECO:0000259" key="2">
    <source>
        <dbReference type="Pfam" id="PF01764"/>
    </source>
</evidence>
<sequence length="338" mass="38350">MIEETVNNLISDPGEVAFVVHSKVRGPIRDLTFLQRALLFAELSMIAYNDEDEARRAAKIAGFDDVTFYDRDGSQAYRFRNDFDCVIACRGTEPNEWNDIQADANAASVVAETIGKVHRGFKREVDDLWPMIETALMSNEQPLWFCGHSLGGAMATICSGRCFLSHIQSNPEQLYTYGSPRVGDNRYVNYVALDHFRFVNNNDIVTRVPPLLLGYRHCGSEVYIDRNGRLGRLNLLMKRRDRWWGFIHGLRRWKIDHFADHSIHNYIAAIFDAVRAEQVELGGGGIAKSGSEYAGDEREYTEEERVDLPHLKPRTTTPAKQDKSSADGLDSNEMRIQG</sequence>
<comment type="caution">
    <text evidence="3">The sequence shown here is derived from an EMBL/GenBank/DDBJ whole genome shotgun (WGS) entry which is preliminary data.</text>
</comment>
<dbReference type="RefSeq" id="WP_339945981.1">
    <property type="nucleotide sequence ID" value="NZ_BAABGA010000039.1"/>
</dbReference>
<feature type="domain" description="Fungal lipase-type" evidence="2">
    <location>
        <begin position="86"/>
        <end position="211"/>
    </location>
</feature>
<keyword evidence="4" id="KW-1185">Reference proteome</keyword>
<dbReference type="Proteomes" id="UP001500840">
    <property type="component" value="Unassembled WGS sequence"/>
</dbReference>
<protein>
    <submittedName>
        <fullName evidence="3">Lipase family protein</fullName>
    </submittedName>
</protein>
<name>A0ABP8MW94_9BACT</name>
<dbReference type="Gene3D" id="3.40.50.1820">
    <property type="entry name" value="alpha/beta hydrolase"/>
    <property type="match status" value="1"/>
</dbReference>
<reference evidence="4" key="1">
    <citation type="journal article" date="2019" name="Int. J. Syst. Evol. Microbiol.">
        <title>The Global Catalogue of Microorganisms (GCM) 10K type strain sequencing project: providing services to taxonomists for standard genome sequencing and annotation.</title>
        <authorList>
            <consortium name="The Broad Institute Genomics Platform"/>
            <consortium name="The Broad Institute Genome Sequencing Center for Infectious Disease"/>
            <person name="Wu L."/>
            <person name="Ma J."/>
        </authorList>
    </citation>
    <scope>NUCLEOTIDE SEQUENCE [LARGE SCALE GENOMIC DNA]</scope>
    <source>
        <strain evidence="4">JCM 17759</strain>
    </source>
</reference>
<evidence type="ECO:0000313" key="3">
    <source>
        <dbReference type="EMBL" id="GAA4457205.1"/>
    </source>
</evidence>
<dbReference type="SUPFAM" id="SSF53474">
    <property type="entry name" value="alpha/beta-Hydrolases"/>
    <property type="match status" value="1"/>
</dbReference>
<evidence type="ECO:0000313" key="4">
    <source>
        <dbReference type="Proteomes" id="UP001500840"/>
    </source>
</evidence>
<dbReference type="InterPro" id="IPR029058">
    <property type="entry name" value="AB_hydrolase_fold"/>
</dbReference>
<dbReference type="PANTHER" id="PTHR45856:SF24">
    <property type="entry name" value="FUNGAL LIPASE-LIKE DOMAIN-CONTAINING PROTEIN"/>
    <property type="match status" value="1"/>
</dbReference>
<proteinExistence type="predicted"/>
<dbReference type="CDD" id="cd00519">
    <property type="entry name" value="Lipase_3"/>
    <property type="match status" value="1"/>
</dbReference>
<dbReference type="InterPro" id="IPR002921">
    <property type="entry name" value="Fungal_lipase-type"/>
</dbReference>
<dbReference type="PANTHER" id="PTHR45856">
    <property type="entry name" value="ALPHA/BETA-HYDROLASES SUPERFAMILY PROTEIN"/>
    <property type="match status" value="1"/>
</dbReference>
<dbReference type="Pfam" id="PF01764">
    <property type="entry name" value="Lipase_3"/>
    <property type="match status" value="1"/>
</dbReference>
<evidence type="ECO:0000256" key="1">
    <source>
        <dbReference type="SAM" id="MobiDB-lite"/>
    </source>
</evidence>
<gene>
    <name evidence="3" type="ORF">GCM10023156_33680</name>
</gene>
<feature type="region of interest" description="Disordered" evidence="1">
    <location>
        <begin position="287"/>
        <end position="338"/>
    </location>
</feature>
<dbReference type="EMBL" id="BAABGA010000039">
    <property type="protein sequence ID" value="GAA4457205.1"/>
    <property type="molecule type" value="Genomic_DNA"/>
</dbReference>
<accession>A0ABP8MW94</accession>
<dbReference type="InterPro" id="IPR051218">
    <property type="entry name" value="Sec_MonoDiacylglyc_Lipase"/>
</dbReference>
<organism evidence="3 4">
    <name type="scientific">Novipirellula rosea</name>
    <dbReference type="NCBI Taxonomy" id="1031540"/>
    <lineage>
        <taxon>Bacteria</taxon>
        <taxon>Pseudomonadati</taxon>
        <taxon>Planctomycetota</taxon>
        <taxon>Planctomycetia</taxon>
        <taxon>Pirellulales</taxon>
        <taxon>Pirellulaceae</taxon>
        <taxon>Novipirellula</taxon>
    </lineage>
</organism>